<sequence length="160" mass="18143">MLNMPELVRQVLVDQSTAFEKTAAVHALGALIHGNGVFLSEGEQHRRARKLLAPHFQHNRVLYHAEIMTDRVSRLQATWEGGATINLANEMTRLTLWIISKVLFDADVSGEEREVGEILTYTFRHFADAVTPPPASILAHVPESNERAKPLSKRMRIRRR</sequence>
<dbReference type="GO" id="GO:0005506">
    <property type="term" value="F:iron ion binding"/>
    <property type="evidence" value="ECO:0007669"/>
    <property type="project" value="InterPro"/>
</dbReference>
<dbReference type="AlphaFoldDB" id="A0A8J3IL87"/>
<comment type="caution">
    <text evidence="1">The sequence shown here is derived from an EMBL/GenBank/DDBJ whole genome shotgun (WGS) entry which is preliminary data.</text>
</comment>
<gene>
    <name evidence="1" type="ORF">KSF_066290</name>
</gene>
<evidence type="ECO:0008006" key="3">
    <source>
        <dbReference type="Google" id="ProtNLM"/>
    </source>
</evidence>
<protein>
    <recommendedName>
        <fullName evidence="3">Cytochrome P450</fullName>
    </recommendedName>
</protein>
<dbReference type="GO" id="GO:0004497">
    <property type="term" value="F:monooxygenase activity"/>
    <property type="evidence" value="ECO:0007669"/>
    <property type="project" value="InterPro"/>
</dbReference>
<name>A0A8J3IL87_9CHLR</name>
<dbReference type="InterPro" id="IPR036396">
    <property type="entry name" value="Cyt_P450_sf"/>
</dbReference>
<dbReference type="InterPro" id="IPR001128">
    <property type="entry name" value="Cyt_P450"/>
</dbReference>
<keyword evidence="2" id="KW-1185">Reference proteome</keyword>
<reference evidence="1" key="1">
    <citation type="submission" date="2020-10" db="EMBL/GenBank/DDBJ databases">
        <title>Taxonomic study of unclassified bacteria belonging to the class Ktedonobacteria.</title>
        <authorList>
            <person name="Yabe S."/>
            <person name="Wang C.M."/>
            <person name="Zheng Y."/>
            <person name="Sakai Y."/>
            <person name="Cavaletti L."/>
            <person name="Monciardini P."/>
            <person name="Donadio S."/>
        </authorList>
    </citation>
    <scope>NUCLEOTIDE SEQUENCE</scope>
    <source>
        <strain evidence="1">ID150040</strain>
    </source>
</reference>
<organism evidence="1 2">
    <name type="scientific">Reticulibacter mediterranei</name>
    <dbReference type="NCBI Taxonomy" id="2778369"/>
    <lineage>
        <taxon>Bacteria</taxon>
        <taxon>Bacillati</taxon>
        <taxon>Chloroflexota</taxon>
        <taxon>Ktedonobacteria</taxon>
        <taxon>Ktedonobacterales</taxon>
        <taxon>Reticulibacteraceae</taxon>
        <taxon>Reticulibacter</taxon>
    </lineage>
</organism>
<evidence type="ECO:0000313" key="2">
    <source>
        <dbReference type="Proteomes" id="UP000597444"/>
    </source>
</evidence>
<proteinExistence type="predicted"/>
<dbReference type="EMBL" id="BNJK01000001">
    <property type="protein sequence ID" value="GHO96581.1"/>
    <property type="molecule type" value="Genomic_DNA"/>
</dbReference>
<evidence type="ECO:0000313" key="1">
    <source>
        <dbReference type="EMBL" id="GHO96581.1"/>
    </source>
</evidence>
<accession>A0A8J3IL87</accession>
<dbReference type="GO" id="GO:0020037">
    <property type="term" value="F:heme binding"/>
    <property type="evidence" value="ECO:0007669"/>
    <property type="project" value="InterPro"/>
</dbReference>
<dbReference type="GO" id="GO:0016705">
    <property type="term" value="F:oxidoreductase activity, acting on paired donors, with incorporation or reduction of molecular oxygen"/>
    <property type="evidence" value="ECO:0007669"/>
    <property type="project" value="InterPro"/>
</dbReference>
<dbReference type="Pfam" id="PF00067">
    <property type="entry name" value="p450"/>
    <property type="match status" value="1"/>
</dbReference>
<dbReference type="Proteomes" id="UP000597444">
    <property type="component" value="Unassembled WGS sequence"/>
</dbReference>
<dbReference type="Gene3D" id="1.10.630.10">
    <property type="entry name" value="Cytochrome P450"/>
    <property type="match status" value="1"/>
</dbReference>
<dbReference type="SUPFAM" id="SSF48264">
    <property type="entry name" value="Cytochrome P450"/>
    <property type="match status" value="1"/>
</dbReference>